<dbReference type="STRING" id="78915.A0A4V1IWW4"/>
<evidence type="ECO:0000313" key="3">
    <source>
        <dbReference type="Proteomes" id="UP000271241"/>
    </source>
</evidence>
<feature type="compositionally biased region" description="Low complexity" evidence="1">
    <location>
        <begin position="49"/>
        <end position="80"/>
    </location>
</feature>
<name>A0A4V1IWW4_9FUNG</name>
<dbReference type="OrthoDB" id="5600582at2759"/>
<organism evidence="2 3">
    <name type="scientific">Thamnocephalis sphaerospora</name>
    <dbReference type="NCBI Taxonomy" id="78915"/>
    <lineage>
        <taxon>Eukaryota</taxon>
        <taxon>Fungi</taxon>
        <taxon>Fungi incertae sedis</taxon>
        <taxon>Zoopagomycota</taxon>
        <taxon>Zoopagomycotina</taxon>
        <taxon>Zoopagomycetes</taxon>
        <taxon>Zoopagales</taxon>
        <taxon>Sigmoideomycetaceae</taxon>
        <taxon>Thamnocephalis</taxon>
    </lineage>
</organism>
<evidence type="ECO:0000256" key="1">
    <source>
        <dbReference type="SAM" id="MobiDB-lite"/>
    </source>
</evidence>
<gene>
    <name evidence="2" type="ORF">THASP1DRAFT_23135</name>
</gene>
<feature type="compositionally biased region" description="Polar residues" evidence="1">
    <location>
        <begin position="14"/>
        <end position="33"/>
    </location>
</feature>
<dbReference type="Proteomes" id="UP000271241">
    <property type="component" value="Unassembled WGS sequence"/>
</dbReference>
<feature type="region of interest" description="Disordered" evidence="1">
    <location>
        <begin position="232"/>
        <end position="257"/>
    </location>
</feature>
<dbReference type="EMBL" id="KZ992554">
    <property type="protein sequence ID" value="RKP08969.1"/>
    <property type="molecule type" value="Genomic_DNA"/>
</dbReference>
<protein>
    <submittedName>
        <fullName evidence="2">Uncharacterized protein</fullName>
    </submittedName>
</protein>
<dbReference type="AlphaFoldDB" id="A0A4V1IWW4"/>
<reference evidence="3" key="1">
    <citation type="journal article" date="2018" name="Nat. Microbiol.">
        <title>Leveraging single-cell genomics to expand the fungal tree of life.</title>
        <authorList>
            <person name="Ahrendt S.R."/>
            <person name="Quandt C.A."/>
            <person name="Ciobanu D."/>
            <person name="Clum A."/>
            <person name="Salamov A."/>
            <person name="Andreopoulos B."/>
            <person name="Cheng J.F."/>
            <person name="Woyke T."/>
            <person name="Pelin A."/>
            <person name="Henrissat B."/>
            <person name="Reynolds N.K."/>
            <person name="Benny G.L."/>
            <person name="Smith M.E."/>
            <person name="James T.Y."/>
            <person name="Grigoriev I.V."/>
        </authorList>
    </citation>
    <scope>NUCLEOTIDE SEQUENCE [LARGE SCALE GENOMIC DNA]</scope>
    <source>
        <strain evidence="3">RSA 1356</strain>
    </source>
</reference>
<feature type="region of interest" description="Disordered" evidence="1">
    <location>
        <begin position="161"/>
        <end position="183"/>
    </location>
</feature>
<feature type="compositionally biased region" description="Pro residues" evidence="1">
    <location>
        <begin position="237"/>
        <end position="250"/>
    </location>
</feature>
<proteinExistence type="predicted"/>
<accession>A0A4V1IWW4</accession>
<feature type="region of interest" description="Disordered" evidence="1">
    <location>
        <begin position="1"/>
        <end position="100"/>
    </location>
</feature>
<feature type="compositionally biased region" description="Low complexity" evidence="1">
    <location>
        <begin position="90"/>
        <end position="100"/>
    </location>
</feature>
<sequence>MSGQPPDHPRSRYPFSSSLPTGPAAQTSPSTSAGGFRTTAAGRNFTTPSQRNQGTSGSGNSSGYSSGASSSPAPSRYYDGGSTGGGSGSSYGTSSYGSPYRGSSGGYYQRGGGRGGYRSYGGSGSNHGSRYSYGGGSSGQSYGTRNYATAPLQGTVATATGLSQLPTGPAGDRRTASTGAPQHGQSVTIIIRTIISTIITLSHSRFRVVQRIMVAALLLVPPTRVTRRKLTRLHNRTPPPPPPPPPPPIPVSGVASATSSISSAPMSGIVSAAAPHAPLPLGPAAMTSGSSMSKSLSHDGSTSLATKAIAKDYTPPWAIELEREISRHSTECHRLRSEETTIREHRRKATFELNMADWEVEKMQQQLDLVNSQLSHFE</sequence>
<keyword evidence="3" id="KW-1185">Reference proteome</keyword>
<evidence type="ECO:0000313" key="2">
    <source>
        <dbReference type="EMBL" id="RKP08969.1"/>
    </source>
</evidence>